<proteinExistence type="predicted"/>
<feature type="non-terminal residue" evidence="1">
    <location>
        <position position="50"/>
    </location>
</feature>
<dbReference type="EMBL" id="UINC01142257">
    <property type="protein sequence ID" value="SVD30481.1"/>
    <property type="molecule type" value="Genomic_DNA"/>
</dbReference>
<name>A0A382U9Q3_9ZZZZ</name>
<evidence type="ECO:0000313" key="1">
    <source>
        <dbReference type="EMBL" id="SVD30481.1"/>
    </source>
</evidence>
<accession>A0A382U9Q3</accession>
<organism evidence="1">
    <name type="scientific">marine metagenome</name>
    <dbReference type="NCBI Taxonomy" id="408172"/>
    <lineage>
        <taxon>unclassified sequences</taxon>
        <taxon>metagenomes</taxon>
        <taxon>ecological metagenomes</taxon>
    </lineage>
</organism>
<dbReference type="AlphaFoldDB" id="A0A382U9Q3"/>
<protein>
    <submittedName>
        <fullName evidence="1">Uncharacterized protein</fullName>
    </submittedName>
</protein>
<sequence length="50" mass="5694">MTNQYIKNSTIKRFVWLNLTPILFSISIAENQSKIDPPPGMDDRGCIINV</sequence>
<reference evidence="1" key="1">
    <citation type="submission" date="2018-05" db="EMBL/GenBank/DDBJ databases">
        <authorList>
            <person name="Lanie J.A."/>
            <person name="Ng W.-L."/>
            <person name="Kazmierczak K.M."/>
            <person name="Andrzejewski T.M."/>
            <person name="Davidsen T.M."/>
            <person name="Wayne K.J."/>
            <person name="Tettelin H."/>
            <person name="Glass J.I."/>
            <person name="Rusch D."/>
            <person name="Podicherti R."/>
            <person name="Tsui H.-C.T."/>
            <person name="Winkler M.E."/>
        </authorList>
    </citation>
    <scope>NUCLEOTIDE SEQUENCE</scope>
</reference>
<gene>
    <name evidence="1" type="ORF">METZ01_LOCUS383335</name>
</gene>